<reference evidence="1" key="1">
    <citation type="submission" date="2010-07" db="EMBL/GenBank/DDBJ databases">
        <title>Identification of Proteins Involved in Black Widow Spider Wrapping Silk Fibers.</title>
        <authorList>
            <person name="Nguyen A."/>
            <person name="Verduzco A."/>
            <person name="Vierra C."/>
        </authorList>
    </citation>
    <scope>NUCLEOTIDE SEQUENCE</scope>
</reference>
<dbReference type="AlphaFoldDB" id="E7D1K9"/>
<protein>
    <submittedName>
        <fullName evidence="1">Uncharacterized protein</fullName>
    </submittedName>
</protein>
<accession>E7D1K9</accession>
<evidence type="ECO:0000313" key="1">
    <source>
        <dbReference type="EMBL" id="ADV40253.1"/>
    </source>
</evidence>
<proteinExistence type="evidence at transcript level"/>
<feature type="non-terminal residue" evidence="1">
    <location>
        <position position="1"/>
    </location>
</feature>
<sequence length="66" mass="7812">FIFLKYTFYETNSNLLKVCKIIYIKNHIMKLIKNTERISGLNPHLNGSNFMCMLYIALSIYKFTSL</sequence>
<dbReference type="EMBL" id="HQ005959">
    <property type="protein sequence ID" value="ADV40253.1"/>
    <property type="molecule type" value="mRNA"/>
</dbReference>
<organism evidence="1">
    <name type="scientific">Latrodectus hesperus</name>
    <name type="common">Western black widow spider</name>
    <dbReference type="NCBI Taxonomy" id="256737"/>
    <lineage>
        <taxon>Eukaryota</taxon>
        <taxon>Metazoa</taxon>
        <taxon>Ecdysozoa</taxon>
        <taxon>Arthropoda</taxon>
        <taxon>Chelicerata</taxon>
        <taxon>Arachnida</taxon>
        <taxon>Araneae</taxon>
        <taxon>Araneomorphae</taxon>
        <taxon>Entelegynae</taxon>
        <taxon>Araneoidea</taxon>
        <taxon>Theridiidae</taxon>
        <taxon>Latrodectus</taxon>
    </lineage>
</organism>
<feature type="non-terminal residue" evidence="1">
    <location>
        <position position="66"/>
    </location>
</feature>
<name>E7D1K9_LATHE</name>